<keyword evidence="3" id="KW-1185">Reference proteome</keyword>
<proteinExistence type="predicted"/>
<organism evidence="2 3">
    <name type="scientific">Araneus ventricosus</name>
    <name type="common">Orbweaver spider</name>
    <name type="synonym">Epeira ventricosa</name>
    <dbReference type="NCBI Taxonomy" id="182803"/>
    <lineage>
        <taxon>Eukaryota</taxon>
        <taxon>Metazoa</taxon>
        <taxon>Ecdysozoa</taxon>
        <taxon>Arthropoda</taxon>
        <taxon>Chelicerata</taxon>
        <taxon>Arachnida</taxon>
        <taxon>Araneae</taxon>
        <taxon>Araneomorphae</taxon>
        <taxon>Entelegynae</taxon>
        <taxon>Araneoidea</taxon>
        <taxon>Araneidae</taxon>
        <taxon>Araneus</taxon>
    </lineage>
</organism>
<dbReference type="AlphaFoldDB" id="A0A4Y2DII6"/>
<name>A0A4Y2DII6_ARAVE</name>
<evidence type="ECO:0000256" key="1">
    <source>
        <dbReference type="SAM" id="MobiDB-lite"/>
    </source>
</evidence>
<comment type="caution">
    <text evidence="2">The sequence shown here is derived from an EMBL/GenBank/DDBJ whole genome shotgun (WGS) entry which is preliminary data.</text>
</comment>
<evidence type="ECO:0000313" key="3">
    <source>
        <dbReference type="Proteomes" id="UP000499080"/>
    </source>
</evidence>
<feature type="region of interest" description="Disordered" evidence="1">
    <location>
        <begin position="91"/>
        <end position="110"/>
    </location>
</feature>
<accession>A0A4Y2DII6</accession>
<dbReference type="Proteomes" id="UP000499080">
    <property type="component" value="Unassembled WGS sequence"/>
</dbReference>
<gene>
    <name evidence="2" type="ORF">AVEN_199651_1</name>
</gene>
<reference evidence="2 3" key="1">
    <citation type="journal article" date="2019" name="Sci. Rep.">
        <title>Orb-weaving spider Araneus ventricosus genome elucidates the spidroin gene catalogue.</title>
        <authorList>
            <person name="Kono N."/>
            <person name="Nakamura H."/>
            <person name="Ohtoshi R."/>
            <person name="Moran D.A.P."/>
            <person name="Shinohara A."/>
            <person name="Yoshida Y."/>
            <person name="Fujiwara M."/>
            <person name="Mori M."/>
            <person name="Tomita M."/>
            <person name="Arakawa K."/>
        </authorList>
    </citation>
    <scope>NUCLEOTIDE SEQUENCE [LARGE SCALE GENOMIC DNA]</scope>
</reference>
<evidence type="ECO:0000313" key="2">
    <source>
        <dbReference type="EMBL" id="GBM15395.1"/>
    </source>
</evidence>
<feature type="compositionally biased region" description="Basic and acidic residues" evidence="1">
    <location>
        <begin position="98"/>
        <end position="110"/>
    </location>
</feature>
<dbReference type="EMBL" id="BGPR01000359">
    <property type="protein sequence ID" value="GBM15395.1"/>
    <property type="molecule type" value="Genomic_DNA"/>
</dbReference>
<protein>
    <submittedName>
        <fullName evidence="2">Uncharacterized protein</fullName>
    </submittedName>
</protein>
<dbReference type="OrthoDB" id="5988132at2759"/>
<sequence length="135" mass="15569">MNSVYLYISHNFTKIGSTLDKVHFSYTEKLKAPTGGSPIAANEPENLANNTTILNVFRRGLVLSNRKITRFSYKEKQYIYNIFMKSEQSGVKSSPENTVKEMRQQRDPAGRKLFRPFDHDFFTNQRPLQQDVSSA</sequence>